<dbReference type="EMBL" id="JACJKY010000008">
    <property type="protein sequence ID" value="MBM6920779.1"/>
    <property type="molecule type" value="Genomic_DNA"/>
</dbReference>
<dbReference type="PANTHER" id="PTHR46558">
    <property type="entry name" value="TRACRIPTIONAL REGULATORY PROTEIN-RELATED-RELATED"/>
    <property type="match status" value="1"/>
</dbReference>
<dbReference type="SMART" id="SM00530">
    <property type="entry name" value="HTH_XRE"/>
    <property type="match status" value="1"/>
</dbReference>
<sequence>MSFGENLRVLLEEREMTQKELAIQLNIAPSTMGSYVQNTREPDFATLKLLANYFDVSTDYLLDNFTGKISSHQEAELLRIFRSLSDEQKAICLEQCRVFVRMNHHQEKEAKSS</sequence>
<keyword evidence="1" id="KW-0238">DNA-binding</keyword>
<dbReference type="Proteomes" id="UP000774750">
    <property type="component" value="Unassembled WGS sequence"/>
</dbReference>
<evidence type="ECO:0000256" key="1">
    <source>
        <dbReference type="ARBA" id="ARBA00023125"/>
    </source>
</evidence>
<dbReference type="PANTHER" id="PTHR46558:SF11">
    <property type="entry name" value="HTH-TYPE TRANSCRIPTIONAL REGULATOR XRE"/>
    <property type="match status" value="1"/>
</dbReference>
<evidence type="ECO:0000313" key="3">
    <source>
        <dbReference type="EMBL" id="MBM6920779.1"/>
    </source>
</evidence>
<dbReference type="InterPro" id="IPR001387">
    <property type="entry name" value="Cro/C1-type_HTH"/>
</dbReference>
<dbReference type="PROSITE" id="PS50943">
    <property type="entry name" value="HTH_CROC1"/>
    <property type="match status" value="1"/>
</dbReference>
<protein>
    <submittedName>
        <fullName evidence="3">Helix-turn-helix transcriptional regulator</fullName>
    </submittedName>
</protein>
<name>A0A938X8V4_9FIRM</name>
<evidence type="ECO:0000259" key="2">
    <source>
        <dbReference type="PROSITE" id="PS50943"/>
    </source>
</evidence>
<accession>A0A938X8V4</accession>
<evidence type="ECO:0000313" key="4">
    <source>
        <dbReference type="Proteomes" id="UP000774750"/>
    </source>
</evidence>
<gene>
    <name evidence="3" type="ORF">H6A12_06405</name>
</gene>
<reference evidence="3" key="2">
    <citation type="journal article" date="2021" name="Sci. Rep.">
        <title>The distribution of antibiotic resistance genes in chicken gut microbiota commensals.</title>
        <authorList>
            <person name="Juricova H."/>
            <person name="Matiasovicova J."/>
            <person name="Kubasova T."/>
            <person name="Cejkova D."/>
            <person name="Rychlik I."/>
        </authorList>
    </citation>
    <scope>NUCLEOTIDE SEQUENCE</scope>
    <source>
        <strain evidence="3">An559</strain>
    </source>
</reference>
<dbReference type="Pfam" id="PF01381">
    <property type="entry name" value="HTH_3"/>
    <property type="match status" value="1"/>
</dbReference>
<dbReference type="CDD" id="cd00093">
    <property type="entry name" value="HTH_XRE"/>
    <property type="match status" value="1"/>
</dbReference>
<dbReference type="RefSeq" id="WP_204446030.1">
    <property type="nucleotide sequence ID" value="NZ_JACJKY010000008.1"/>
</dbReference>
<dbReference type="GO" id="GO:0003677">
    <property type="term" value="F:DNA binding"/>
    <property type="evidence" value="ECO:0007669"/>
    <property type="project" value="UniProtKB-KW"/>
</dbReference>
<organism evidence="3 4">
    <name type="scientific">Merdimmobilis hominis</name>
    <dbReference type="NCBI Taxonomy" id="2897707"/>
    <lineage>
        <taxon>Bacteria</taxon>
        <taxon>Bacillati</taxon>
        <taxon>Bacillota</taxon>
        <taxon>Clostridia</taxon>
        <taxon>Eubacteriales</taxon>
        <taxon>Oscillospiraceae</taxon>
        <taxon>Merdimmobilis</taxon>
    </lineage>
</organism>
<feature type="domain" description="HTH cro/C1-type" evidence="2">
    <location>
        <begin position="7"/>
        <end position="61"/>
    </location>
</feature>
<reference evidence="3" key="1">
    <citation type="submission" date="2020-08" db="EMBL/GenBank/DDBJ databases">
        <authorList>
            <person name="Cejkova D."/>
            <person name="Kubasova T."/>
            <person name="Jahodarova E."/>
            <person name="Rychlik I."/>
        </authorList>
    </citation>
    <scope>NUCLEOTIDE SEQUENCE</scope>
    <source>
        <strain evidence="3">An559</strain>
    </source>
</reference>
<dbReference type="AlphaFoldDB" id="A0A938X8V4"/>
<keyword evidence="4" id="KW-1185">Reference proteome</keyword>
<proteinExistence type="predicted"/>
<dbReference type="SUPFAM" id="SSF47413">
    <property type="entry name" value="lambda repressor-like DNA-binding domains"/>
    <property type="match status" value="1"/>
</dbReference>
<comment type="caution">
    <text evidence="3">The sequence shown here is derived from an EMBL/GenBank/DDBJ whole genome shotgun (WGS) entry which is preliminary data.</text>
</comment>
<dbReference type="Gene3D" id="1.10.260.40">
    <property type="entry name" value="lambda repressor-like DNA-binding domains"/>
    <property type="match status" value="1"/>
</dbReference>
<dbReference type="InterPro" id="IPR010982">
    <property type="entry name" value="Lambda_DNA-bd_dom_sf"/>
</dbReference>